<gene>
    <name evidence="2" type="ORF">YC6258_00534</name>
</gene>
<evidence type="ECO:0000259" key="1">
    <source>
        <dbReference type="PROSITE" id="PS50234"/>
    </source>
</evidence>
<dbReference type="Gene3D" id="3.40.50.410">
    <property type="entry name" value="von Willebrand factor, type A domain"/>
    <property type="match status" value="1"/>
</dbReference>
<proteinExistence type="predicted"/>
<dbReference type="InterPro" id="IPR036465">
    <property type="entry name" value="vWFA_dom_sf"/>
</dbReference>
<dbReference type="InterPro" id="IPR002035">
    <property type="entry name" value="VWF_A"/>
</dbReference>
<evidence type="ECO:0000313" key="3">
    <source>
        <dbReference type="Proteomes" id="UP000032266"/>
    </source>
</evidence>
<sequence length="216" mass="23938">MKKLLMSLGISLALMSCSQPMPTNKAVYLLIDTSGTYTEELNKAQAILNYLLATLDSGDSVAVARIDSGSFSEKDIIAKVTLDERPSVANDQKRSFKDKMDDYVATVKKGSAHTDITGGVLQATEYLNETGAGEKYVLVFSDLEEDLEKGHVRDFPITLQGIHVVALNVTKLRSDNIDPREYMTRLESWQTRVVNGGGDWRVINDFEHLHTLIAAR</sequence>
<dbReference type="EMBL" id="CP007142">
    <property type="protein sequence ID" value="AJQ92584.1"/>
    <property type="molecule type" value="Genomic_DNA"/>
</dbReference>
<dbReference type="PROSITE" id="PS50234">
    <property type="entry name" value="VWFA"/>
    <property type="match status" value="1"/>
</dbReference>
<dbReference type="STRING" id="1445510.YC6258_00534"/>
<reference evidence="2 3" key="1">
    <citation type="submission" date="2014-01" db="EMBL/GenBank/DDBJ databases">
        <title>Full genme sequencing of cellulolytic bacterium Gynuella sunshinyii YC6258T gen. nov., sp. nov.</title>
        <authorList>
            <person name="Khan H."/>
            <person name="Chung E.J."/>
            <person name="Chung Y.R."/>
        </authorList>
    </citation>
    <scope>NUCLEOTIDE SEQUENCE [LARGE SCALE GENOMIC DNA]</scope>
    <source>
        <strain evidence="2 3">YC6258</strain>
    </source>
</reference>
<accession>A0A0C5VQN7</accession>
<dbReference type="KEGG" id="gsn:YC6258_00534"/>
<dbReference type="Proteomes" id="UP000032266">
    <property type="component" value="Chromosome"/>
</dbReference>
<feature type="domain" description="VWFA" evidence="1">
    <location>
        <begin position="26"/>
        <end position="216"/>
    </location>
</feature>
<dbReference type="PROSITE" id="PS51257">
    <property type="entry name" value="PROKAR_LIPOPROTEIN"/>
    <property type="match status" value="1"/>
</dbReference>
<dbReference type="SUPFAM" id="SSF53300">
    <property type="entry name" value="vWA-like"/>
    <property type="match status" value="1"/>
</dbReference>
<organism evidence="2 3">
    <name type="scientific">Gynuella sunshinyii YC6258</name>
    <dbReference type="NCBI Taxonomy" id="1445510"/>
    <lineage>
        <taxon>Bacteria</taxon>
        <taxon>Pseudomonadati</taxon>
        <taxon>Pseudomonadota</taxon>
        <taxon>Gammaproteobacteria</taxon>
        <taxon>Oceanospirillales</taxon>
        <taxon>Saccharospirillaceae</taxon>
        <taxon>Gynuella</taxon>
    </lineage>
</organism>
<evidence type="ECO:0000313" key="2">
    <source>
        <dbReference type="EMBL" id="AJQ92584.1"/>
    </source>
</evidence>
<dbReference type="RefSeq" id="WP_245627002.1">
    <property type="nucleotide sequence ID" value="NZ_CP007142.1"/>
</dbReference>
<dbReference type="AlphaFoldDB" id="A0A0C5VQN7"/>
<dbReference type="HOGENOM" id="CLU_1359481_0_0_6"/>
<dbReference type="PATRIC" id="fig|1445510.3.peg.521"/>
<name>A0A0C5VQN7_9GAMM</name>
<keyword evidence="3" id="KW-1185">Reference proteome</keyword>
<protein>
    <recommendedName>
        <fullName evidence="1">VWFA domain-containing protein</fullName>
    </recommendedName>
</protein>